<dbReference type="GO" id="GO:0015940">
    <property type="term" value="P:pantothenate biosynthetic process"/>
    <property type="evidence" value="ECO:0007669"/>
    <property type="project" value="InterPro"/>
</dbReference>
<feature type="domain" description="Ketopantoate reductase C-terminal" evidence="10">
    <location>
        <begin position="188"/>
        <end position="314"/>
    </location>
</feature>
<evidence type="ECO:0000256" key="5">
    <source>
        <dbReference type="ARBA" id="ARBA00023002"/>
    </source>
</evidence>
<evidence type="ECO:0000313" key="14">
    <source>
        <dbReference type="Proteomes" id="UP000246004"/>
    </source>
</evidence>
<name>A0A2A2HF86_9EURY</name>
<dbReference type="EMBL" id="LWMS01000004">
    <property type="protein sequence ID" value="PWL08957.1"/>
    <property type="molecule type" value="Genomic_DNA"/>
</dbReference>
<comment type="catalytic activity">
    <reaction evidence="7">
        <text>(R)-pantoate + NAD(+) = 2-dehydropantoate + NADH + H(+)</text>
        <dbReference type="Rhea" id="RHEA:61292"/>
        <dbReference type="ChEBI" id="CHEBI:11561"/>
        <dbReference type="ChEBI" id="CHEBI:15378"/>
        <dbReference type="ChEBI" id="CHEBI:15980"/>
        <dbReference type="ChEBI" id="CHEBI:57540"/>
        <dbReference type="ChEBI" id="CHEBI:57945"/>
    </reaction>
    <physiologicalReaction direction="right-to-left" evidence="7">
        <dbReference type="Rhea" id="RHEA:61294"/>
    </physiologicalReaction>
</comment>
<dbReference type="RefSeq" id="WP_095608115.1">
    <property type="nucleotide sequence ID" value="NZ_CAUHCB010000001.1"/>
</dbReference>
<keyword evidence="13" id="KW-1185">Reference proteome</keyword>
<dbReference type="Gene3D" id="3.40.50.720">
    <property type="entry name" value="NAD(P)-binding Rossmann-like Domain"/>
    <property type="match status" value="1"/>
</dbReference>
<gene>
    <name evidence="12" type="primary">panE</name>
    <name evidence="11" type="ORF">ASJ82_05260</name>
    <name evidence="12" type="ORF">MSCUN_01660</name>
</gene>
<protein>
    <recommendedName>
        <fullName evidence="8">2-dehydropantoate 2-reductase</fullName>
        <ecNumber evidence="8">1.1.1.169</ecNumber>
    </recommendedName>
    <alternativeName>
        <fullName evidence="8">Ketopantoate reductase</fullName>
    </alternativeName>
</protein>
<keyword evidence="3 8" id="KW-0521">NADP</keyword>
<evidence type="ECO:0000256" key="6">
    <source>
        <dbReference type="ARBA" id="ARBA00047506"/>
    </source>
</evidence>
<dbReference type="SUPFAM" id="SSF51735">
    <property type="entry name" value="NAD(P)-binding Rossmann-fold domains"/>
    <property type="match status" value="1"/>
</dbReference>
<evidence type="ECO:0000259" key="9">
    <source>
        <dbReference type="Pfam" id="PF02558"/>
    </source>
</evidence>
<dbReference type="Pfam" id="PF08546">
    <property type="entry name" value="ApbA_C"/>
    <property type="match status" value="1"/>
</dbReference>
<comment type="caution">
    <text evidence="11">The sequence shown here is derived from an EMBL/GenBank/DDBJ whole genome shotgun (WGS) entry which is preliminary data.</text>
</comment>
<dbReference type="Proteomes" id="UP000217528">
    <property type="component" value="Unassembled WGS sequence"/>
</dbReference>
<dbReference type="NCBIfam" id="TIGR00745">
    <property type="entry name" value="apbA_panE"/>
    <property type="match status" value="1"/>
</dbReference>
<feature type="domain" description="Ketopantoate reductase N-terminal" evidence="9">
    <location>
        <begin position="3"/>
        <end position="157"/>
    </location>
</feature>
<evidence type="ECO:0000259" key="10">
    <source>
        <dbReference type="Pfam" id="PF08546"/>
    </source>
</evidence>
<sequence>MNILIIGSGAIGIALGASMISEGADVSFYATENTAKMLREHGIERIGLFKNLSYKPSEFNVYTSYDEIPEDTFDYVFITTKTTVNENVSEKLDKYCDILHSNAKIIIFQNGFGNDEYYLRYFSKNQVFSARVITGFIRPQKNISEITVHTAPILIGSLQNVEISDDLKKIAQMINNSGIPASTTECVEQYLLAKLLYNCALNPLGALLGVCYGKLTENKYTVDIMNNIIDEIFNVIEKLGYKTLWDDASSYREEFYLKLVPDTYNHTSSMLQDFNRKQHTEIDSLTGKIIQLADIAGVDVKTNKVIYDLIKTRELSFEK</sequence>
<evidence type="ECO:0000256" key="7">
    <source>
        <dbReference type="ARBA" id="ARBA00048196"/>
    </source>
</evidence>
<dbReference type="AlphaFoldDB" id="A0A2A2HF86"/>
<reference evidence="11 13" key="2">
    <citation type="journal article" date="2017" name="BMC Genomics">
        <title>Genomic analysis of methanogenic archaea reveals a shift towards energy conservation.</title>
        <authorList>
            <person name="Gilmore S.P."/>
            <person name="Henske J.K."/>
            <person name="Sexton J.A."/>
            <person name="Solomon K.V."/>
            <person name="Seppala S."/>
            <person name="Yoo J.I."/>
            <person name="Huyett L.M."/>
            <person name="Pressman A."/>
            <person name="Cogan J.Z."/>
            <person name="Kivenson V."/>
            <person name="Peng X."/>
            <person name="Tan Y."/>
            <person name="Valentine D.L."/>
            <person name="O'Malley M.A."/>
        </authorList>
    </citation>
    <scope>NUCLEOTIDE SEQUENCE [LARGE SCALE GENOMIC DNA]</scope>
    <source>
        <strain evidence="11 13">1R-7</strain>
    </source>
</reference>
<dbReference type="InterPro" id="IPR013332">
    <property type="entry name" value="KPR_N"/>
</dbReference>
<evidence type="ECO:0000256" key="8">
    <source>
        <dbReference type="RuleBase" id="RU362068"/>
    </source>
</evidence>
<dbReference type="InterPro" id="IPR003710">
    <property type="entry name" value="ApbA"/>
</dbReference>
<dbReference type="EMBL" id="LMVN01000003">
    <property type="protein sequence ID" value="PAV08057.1"/>
    <property type="molecule type" value="Genomic_DNA"/>
</dbReference>
<comment type="function">
    <text evidence="8">Catalyzes the NADPH-dependent reduction of ketopantoate into pantoic acid.</text>
</comment>
<dbReference type="InterPro" id="IPR036291">
    <property type="entry name" value="NAD(P)-bd_dom_sf"/>
</dbReference>
<evidence type="ECO:0000313" key="11">
    <source>
        <dbReference type="EMBL" id="PAV08057.1"/>
    </source>
</evidence>
<organism evidence="11 13">
    <name type="scientific">Methanosphaera cuniculi</name>
    <dbReference type="NCBI Taxonomy" id="1077256"/>
    <lineage>
        <taxon>Archaea</taxon>
        <taxon>Methanobacteriati</taxon>
        <taxon>Methanobacteriota</taxon>
        <taxon>Methanomada group</taxon>
        <taxon>Methanobacteria</taxon>
        <taxon>Methanobacteriales</taxon>
        <taxon>Methanobacteriaceae</taxon>
        <taxon>Methanosphaera</taxon>
    </lineage>
</organism>
<keyword evidence="5 8" id="KW-0560">Oxidoreductase</keyword>
<evidence type="ECO:0000256" key="1">
    <source>
        <dbReference type="ARBA" id="ARBA00004724"/>
    </source>
</evidence>
<dbReference type="InterPro" id="IPR013752">
    <property type="entry name" value="KPA_reductase"/>
</dbReference>
<evidence type="ECO:0000256" key="3">
    <source>
        <dbReference type="ARBA" id="ARBA00022857"/>
    </source>
</evidence>
<dbReference type="GO" id="GO:0005737">
    <property type="term" value="C:cytoplasm"/>
    <property type="evidence" value="ECO:0007669"/>
    <property type="project" value="TreeGrafter"/>
</dbReference>
<evidence type="ECO:0000256" key="2">
    <source>
        <dbReference type="ARBA" id="ARBA00007870"/>
    </source>
</evidence>
<dbReference type="Proteomes" id="UP000246004">
    <property type="component" value="Unassembled WGS sequence"/>
</dbReference>
<evidence type="ECO:0000256" key="4">
    <source>
        <dbReference type="ARBA" id="ARBA00022993"/>
    </source>
</evidence>
<comment type="pathway">
    <text evidence="1 8">Cofactor biosynthesis; coenzyme A biosynthesis.</text>
</comment>
<evidence type="ECO:0000313" key="13">
    <source>
        <dbReference type="Proteomes" id="UP000217528"/>
    </source>
</evidence>
<comment type="catalytic activity">
    <reaction evidence="6">
        <text>(R)-pantoate + NADP(+) = 2-dehydropantoate + NADPH + H(+)</text>
        <dbReference type="Rhea" id="RHEA:16233"/>
        <dbReference type="ChEBI" id="CHEBI:11561"/>
        <dbReference type="ChEBI" id="CHEBI:15378"/>
        <dbReference type="ChEBI" id="CHEBI:15980"/>
        <dbReference type="ChEBI" id="CHEBI:57783"/>
        <dbReference type="ChEBI" id="CHEBI:58349"/>
        <dbReference type="EC" id="1.1.1.169"/>
    </reaction>
    <physiologicalReaction direction="right-to-left" evidence="6">
        <dbReference type="Rhea" id="RHEA:16235"/>
    </physiologicalReaction>
</comment>
<accession>A0A2A2HF86</accession>
<dbReference type="EC" id="1.1.1.169" evidence="8"/>
<dbReference type="PANTHER" id="PTHR21708">
    <property type="entry name" value="PROBABLE 2-DEHYDROPANTOATE 2-REDUCTASE"/>
    <property type="match status" value="1"/>
</dbReference>
<dbReference type="Gene3D" id="1.10.1040.10">
    <property type="entry name" value="N-(1-d-carboxylethyl)-l-norvaline Dehydrogenase, domain 2"/>
    <property type="match status" value="1"/>
</dbReference>
<dbReference type="GO" id="GO:0015937">
    <property type="term" value="P:coenzyme A biosynthetic process"/>
    <property type="evidence" value="ECO:0007669"/>
    <property type="project" value="UniProtKB-UniPathway"/>
</dbReference>
<reference evidence="12 14" key="1">
    <citation type="submission" date="2016-04" db="EMBL/GenBank/DDBJ databases">
        <title>Genome sequence of Methanosphaera cuniculi DSM 4103.</title>
        <authorList>
            <person name="Poehlein A."/>
            <person name="Seedorf H."/>
            <person name="Daniel R."/>
        </authorList>
    </citation>
    <scope>NUCLEOTIDE SEQUENCE [LARGE SCALE GENOMIC DNA]</scope>
    <source>
        <strain evidence="12 14">DSM 4103</strain>
    </source>
</reference>
<proteinExistence type="inferred from homology"/>
<dbReference type="InterPro" id="IPR008927">
    <property type="entry name" value="6-PGluconate_DH-like_C_sf"/>
</dbReference>
<dbReference type="UniPathway" id="UPA00241"/>
<dbReference type="SUPFAM" id="SSF48179">
    <property type="entry name" value="6-phosphogluconate dehydrogenase C-terminal domain-like"/>
    <property type="match status" value="1"/>
</dbReference>
<dbReference type="InterPro" id="IPR013328">
    <property type="entry name" value="6PGD_dom2"/>
</dbReference>
<dbReference type="InterPro" id="IPR051402">
    <property type="entry name" value="KPR-Related"/>
</dbReference>
<dbReference type="OrthoDB" id="201845at2157"/>
<dbReference type="GO" id="GO:0008677">
    <property type="term" value="F:2-dehydropantoate 2-reductase activity"/>
    <property type="evidence" value="ECO:0007669"/>
    <property type="project" value="UniProtKB-EC"/>
</dbReference>
<dbReference type="PANTHER" id="PTHR21708:SF26">
    <property type="entry name" value="2-DEHYDROPANTOATE 2-REDUCTASE"/>
    <property type="match status" value="1"/>
</dbReference>
<evidence type="ECO:0000313" key="12">
    <source>
        <dbReference type="EMBL" id="PWL08957.1"/>
    </source>
</evidence>
<dbReference type="Pfam" id="PF02558">
    <property type="entry name" value="ApbA"/>
    <property type="match status" value="1"/>
</dbReference>
<keyword evidence="4 8" id="KW-0173">Coenzyme A biosynthesis</keyword>
<comment type="similarity">
    <text evidence="2 8">Belongs to the ketopantoate reductase family.</text>
</comment>